<comment type="caution">
    <text evidence="1">The sequence shown here is derived from an EMBL/GenBank/DDBJ whole genome shotgun (WGS) entry which is preliminary data.</text>
</comment>
<reference evidence="1" key="1">
    <citation type="submission" date="2021-06" db="EMBL/GenBank/DDBJ databases">
        <authorList>
            <person name="Kallberg Y."/>
            <person name="Tangrot J."/>
            <person name="Rosling A."/>
        </authorList>
    </citation>
    <scope>NUCLEOTIDE SEQUENCE</scope>
    <source>
        <strain evidence="1">CL356</strain>
    </source>
</reference>
<gene>
    <name evidence="1" type="ORF">ACOLOM_LOCUS6597</name>
</gene>
<dbReference type="Proteomes" id="UP000789525">
    <property type="component" value="Unassembled WGS sequence"/>
</dbReference>
<evidence type="ECO:0000313" key="1">
    <source>
        <dbReference type="EMBL" id="CAG8598592.1"/>
    </source>
</evidence>
<evidence type="ECO:0000313" key="2">
    <source>
        <dbReference type="Proteomes" id="UP000789525"/>
    </source>
</evidence>
<accession>A0ACA9MU08</accession>
<organism evidence="1 2">
    <name type="scientific">Acaulospora colombiana</name>
    <dbReference type="NCBI Taxonomy" id="27376"/>
    <lineage>
        <taxon>Eukaryota</taxon>
        <taxon>Fungi</taxon>
        <taxon>Fungi incertae sedis</taxon>
        <taxon>Mucoromycota</taxon>
        <taxon>Glomeromycotina</taxon>
        <taxon>Glomeromycetes</taxon>
        <taxon>Diversisporales</taxon>
        <taxon>Acaulosporaceae</taxon>
        <taxon>Acaulospora</taxon>
    </lineage>
</organism>
<dbReference type="EMBL" id="CAJVPT010013750">
    <property type="protein sequence ID" value="CAG8598592.1"/>
    <property type="molecule type" value="Genomic_DNA"/>
</dbReference>
<proteinExistence type="predicted"/>
<keyword evidence="2" id="KW-1185">Reference proteome</keyword>
<sequence length="104" mass="11649">MGLALRQTQRSFYSQLDGNAKADYELDFIHDRVREILAADARPNGVADHAHHSASQVRMTRIKVEEILMIVQESDPTYAQAALSVLIINGWALVGPVMIMSREE</sequence>
<name>A0ACA9MU08_9GLOM</name>
<protein>
    <submittedName>
        <fullName evidence="1">9147_t:CDS:1</fullName>
    </submittedName>
</protein>